<gene>
    <name evidence="3" type="ORF">Afe05nite_42550</name>
</gene>
<dbReference type="Pfam" id="PF02698">
    <property type="entry name" value="DUF218"/>
    <property type="match status" value="1"/>
</dbReference>
<dbReference type="AlphaFoldDB" id="A0A919J0V3"/>
<sequence length="240" mass="26140">MEHLDMLTRNGIVSRVPLPYLLFRFCRRLVTLGAAGGTLAVLTLAASSLWVQDGAAGRVYDEASVPQAPVALVLGAQVYDDGRPSPFLAARLDIAWRLYEAGKVRAILVSGDHSRWAYDEPGAMQVYLVARGVPASQVVLDYAGFDTYDSCSRARRIFGVDRAIVVTQSYHVKRAITLCRNLGINAVGVGDDTVRIYTTPWRNSVIRERGAVVKAAFDVLSHRDPVFLGPHEPGVDTAVS</sequence>
<dbReference type="InterPro" id="IPR003848">
    <property type="entry name" value="DUF218"/>
</dbReference>
<protein>
    <submittedName>
        <fullName evidence="3">Membrane protein</fullName>
    </submittedName>
</protein>
<feature type="domain" description="DUF218" evidence="2">
    <location>
        <begin position="70"/>
        <end position="186"/>
    </location>
</feature>
<dbReference type="InterPro" id="IPR051599">
    <property type="entry name" value="Cell_Envelope_Assoc"/>
</dbReference>
<keyword evidence="1" id="KW-1133">Transmembrane helix</keyword>
<dbReference type="GO" id="GO:0005886">
    <property type="term" value="C:plasma membrane"/>
    <property type="evidence" value="ECO:0007669"/>
    <property type="project" value="TreeGrafter"/>
</dbReference>
<evidence type="ECO:0000313" key="4">
    <source>
        <dbReference type="Proteomes" id="UP000598174"/>
    </source>
</evidence>
<evidence type="ECO:0000256" key="1">
    <source>
        <dbReference type="SAM" id="Phobius"/>
    </source>
</evidence>
<proteinExistence type="predicted"/>
<comment type="caution">
    <text evidence="3">The sequence shown here is derived from an EMBL/GenBank/DDBJ whole genome shotgun (WGS) entry which is preliminary data.</text>
</comment>
<dbReference type="Proteomes" id="UP000598174">
    <property type="component" value="Unassembled WGS sequence"/>
</dbReference>
<dbReference type="CDD" id="cd06259">
    <property type="entry name" value="YdcF-like"/>
    <property type="match status" value="1"/>
</dbReference>
<name>A0A919J0V3_9ACTN</name>
<organism evidence="3 4">
    <name type="scientific">Paractinoplanes ferrugineus</name>
    <dbReference type="NCBI Taxonomy" id="113564"/>
    <lineage>
        <taxon>Bacteria</taxon>
        <taxon>Bacillati</taxon>
        <taxon>Actinomycetota</taxon>
        <taxon>Actinomycetes</taxon>
        <taxon>Micromonosporales</taxon>
        <taxon>Micromonosporaceae</taxon>
        <taxon>Paractinoplanes</taxon>
    </lineage>
</organism>
<evidence type="ECO:0000313" key="3">
    <source>
        <dbReference type="EMBL" id="GIE12415.1"/>
    </source>
</evidence>
<feature type="transmembrane region" description="Helical" evidence="1">
    <location>
        <begin position="29"/>
        <end position="51"/>
    </location>
</feature>
<dbReference type="PANTHER" id="PTHR30336:SF6">
    <property type="entry name" value="INTEGRAL MEMBRANE PROTEIN"/>
    <property type="match status" value="1"/>
</dbReference>
<keyword evidence="1" id="KW-0472">Membrane</keyword>
<dbReference type="EMBL" id="BOMM01000038">
    <property type="protein sequence ID" value="GIE12415.1"/>
    <property type="molecule type" value="Genomic_DNA"/>
</dbReference>
<reference evidence="3" key="1">
    <citation type="submission" date="2021-01" db="EMBL/GenBank/DDBJ databases">
        <title>Whole genome shotgun sequence of Actinoplanes ferrugineus NBRC 15555.</title>
        <authorList>
            <person name="Komaki H."/>
            <person name="Tamura T."/>
        </authorList>
    </citation>
    <scope>NUCLEOTIDE SEQUENCE</scope>
    <source>
        <strain evidence="3">NBRC 15555</strain>
    </source>
</reference>
<dbReference type="PANTHER" id="PTHR30336">
    <property type="entry name" value="INNER MEMBRANE PROTEIN, PROBABLE PERMEASE"/>
    <property type="match status" value="1"/>
</dbReference>
<keyword evidence="1" id="KW-0812">Transmembrane</keyword>
<evidence type="ECO:0000259" key="2">
    <source>
        <dbReference type="Pfam" id="PF02698"/>
    </source>
</evidence>
<accession>A0A919J0V3</accession>
<keyword evidence="4" id="KW-1185">Reference proteome</keyword>